<dbReference type="Pfam" id="PF00561">
    <property type="entry name" value="Abhydrolase_1"/>
    <property type="match status" value="1"/>
</dbReference>
<keyword evidence="4" id="KW-1185">Reference proteome</keyword>
<evidence type="ECO:0000256" key="1">
    <source>
        <dbReference type="ARBA" id="ARBA00022801"/>
    </source>
</evidence>
<comment type="caution">
    <text evidence="3">The sequence shown here is derived from an EMBL/GenBank/DDBJ whole genome shotgun (WGS) entry which is preliminary data.</text>
</comment>
<dbReference type="RefSeq" id="WP_188674402.1">
    <property type="nucleotide sequence ID" value="NZ_BMJH01000002.1"/>
</dbReference>
<proteinExistence type="predicted"/>
<protein>
    <submittedName>
        <fullName evidence="3">Epoxide hydrolase</fullName>
    </submittedName>
</protein>
<dbReference type="InterPro" id="IPR029058">
    <property type="entry name" value="AB_hydrolase_fold"/>
</dbReference>
<dbReference type="SUPFAM" id="SSF53474">
    <property type="entry name" value="alpha/beta-Hydrolases"/>
    <property type="match status" value="1"/>
</dbReference>
<dbReference type="InterPro" id="IPR000639">
    <property type="entry name" value="Epox_hydrolase-like"/>
</dbReference>
<dbReference type="PANTHER" id="PTHR43329">
    <property type="entry name" value="EPOXIDE HYDROLASE"/>
    <property type="match status" value="1"/>
</dbReference>
<dbReference type="GO" id="GO:0016787">
    <property type="term" value="F:hydrolase activity"/>
    <property type="evidence" value="ECO:0007669"/>
    <property type="project" value="UniProtKB-KW"/>
</dbReference>
<dbReference type="PRINTS" id="PR00412">
    <property type="entry name" value="EPOXHYDRLASE"/>
</dbReference>
<dbReference type="AlphaFoldDB" id="A0A916UEA0"/>
<evidence type="ECO:0000313" key="4">
    <source>
        <dbReference type="Proteomes" id="UP000641514"/>
    </source>
</evidence>
<feature type="domain" description="AB hydrolase-1" evidence="2">
    <location>
        <begin position="30"/>
        <end position="283"/>
    </location>
</feature>
<evidence type="ECO:0000313" key="3">
    <source>
        <dbReference type="EMBL" id="GGC68726.1"/>
    </source>
</evidence>
<dbReference type="EMBL" id="BMJH01000002">
    <property type="protein sequence ID" value="GGC68726.1"/>
    <property type="molecule type" value="Genomic_DNA"/>
</dbReference>
<dbReference type="InterPro" id="IPR000073">
    <property type="entry name" value="AB_hydrolase_1"/>
</dbReference>
<reference evidence="3" key="1">
    <citation type="journal article" date="2014" name="Int. J. Syst. Evol. Microbiol.">
        <title>Complete genome sequence of Corynebacterium casei LMG S-19264T (=DSM 44701T), isolated from a smear-ripened cheese.</title>
        <authorList>
            <consortium name="US DOE Joint Genome Institute (JGI-PGF)"/>
            <person name="Walter F."/>
            <person name="Albersmeier A."/>
            <person name="Kalinowski J."/>
            <person name="Ruckert C."/>
        </authorList>
    </citation>
    <scope>NUCLEOTIDE SEQUENCE</scope>
    <source>
        <strain evidence="3">CGMCC 1.15478</strain>
    </source>
</reference>
<reference evidence="3" key="2">
    <citation type="submission" date="2020-09" db="EMBL/GenBank/DDBJ databases">
        <authorList>
            <person name="Sun Q."/>
            <person name="Zhou Y."/>
        </authorList>
    </citation>
    <scope>NUCLEOTIDE SEQUENCE</scope>
    <source>
        <strain evidence="3">CGMCC 1.15478</strain>
    </source>
</reference>
<name>A0A916UEA0_9ACTN</name>
<dbReference type="Gene3D" id="3.40.50.1820">
    <property type="entry name" value="alpha/beta hydrolase"/>
    <property type="match status" value="1"/>
</dbReference>
<dbReference type="Proteomes" id="UP000641514">
    <property type="component" value="Unassembled WGS sequence"/>
</dbReference>
<gene>
    <name evidence="3" type="primary">ephC</name>
    <name evidence="3" type="ORF">GCM10011410_21900</name>
</gene>
<sequence length="300" mass="32714">MATPRPITIDLPTHSVAALEWGPSDGPLAILLHGFPDTAHTWRHLGPHLGEQGWHVVAPFSRGYAPTGPAPDGNYELAALVSDVIDIYGALNGTDEAIVVGHDWGSAVASGVASTALGKFSAAVLMAVPPLAALTAQAWPPKVFVKNGPVWLRQLPRSWYMLVAQTPLLTDKLIETLWARWAPDYDYTQDLGHIRRALPTAAHKKAALSYYRALWNPLYKSAEYSAERRRVFGKPKVRTLCLHGADDVCIRAELNAHSLAVLPRGSDVTTIERAGHFFHLEQPQMVNSLIDSFVGSPRSS</sequence>
<keyword evidence="1 3" id="KW-0378">Hydrolase</keyword>
<evidence type="ECO:0000259" key="2">
    <source>
        <dbReference type="Pfam" id="PF00561"/>
    </source>
</evidence>
<accession>A0A916UEA0</accession>
<organism evidence="3 4">
    <name type="scientific">Hoyosella rhizosphaerae</name>
    <dbReference type="NCBI Taxonomy" id="1755582"/>
    <lineage>
        <taxon>Bacteria</taxon>
        <taxon>Bacillati</taxon>
        <taxon>Actinomycetota</taxon>
        <taxon>Actinomycetes</taxon>
        <taxon>Mycobacteriales</taxon>
        <taxon>Hoyosellaceae</taxon>
        <taxon>Hoyosella</taxon>
    </lineage>
</organism>